<dbReference type="SMART" id="SM00977">
    <property type="entry name" value="TilS_C"/>
    <property type="match status" value="1"/>
</dbReference>
<feature type="domain" description="Lysidine-tRNA(Ile) synthetase C-terminal" evidence="9">
    <location>
        <begin position="391"/>
        <end position="464"/>
    </location>
</feature>
<dbReference type="PANTHER" id="PTHR43033">
    <property type="entry name" value="TRNA(ILE)-LYSIDINE SYNTHASE-RELATED"/>
    <property type="match status" value="1"/>
</dbReference>
<dbReference type="SUPFAM" id="SSF52402">
    <property type="entry name" value="Adenine nucleotide alpha hydrolases-like"/>
    <property type="match status" value="1"/>
</dbReference>
<comment type="catalytic activity">
    <reaction evidence="7 8">
        <text>cytidine(34) in tRNA(Ile2) + L-lysine + ATP = lysidine(34) in tRNA(Ile2) + AMP + diphosphate + H(+)</text>
        <dbReference type="Rhea" id="RHEA:43744"/>
        <dbReference type="Rhea" id="RHEA-COMP:10625"/>
        <dbReference type="Rhea" id="RHEA-COMP:10670"/>
        <dbReference type="ChEBI" id="CHEBI:15378"/>
        <dbReference type="ChEBI" id="CHEBI:30616"/>
        <dbReference type="ChEBI" id="CHEBI:32551"/>
        <dbReference type="ChEBI" id="CHEBI:33019"/>
        <dbReference type="ChEBI" id="CHEBI:82748"/>
        <dbReference type="ChEBI" id="CHEBI:83665"/>
        <dbReference type="ChEBI" id="CHEBI:456215"/>
        <dbReference type="EC" id="6.3.4.19"/>
    </reaction>
</comment>
<reference evidence="10" key="1">
    <citation type="submission" date="2020-10" db="EMBL/GenBank/DDBJ databases">
        <title>Genomic Encyclopedia of Type Strains, Phase IV (KMG-IV): sequencing the most valuable type-strain genomes for metagenomic binning, comparative biology and taxonomic classification.</title>
        <authorList>
            <person name="Goeker M."/>
        </authorList>
    </citation>
    <scope>NUCLEOTIDE SEQUENCE</scope>
    <source>
        <strain evidence="10">DSM 13886</strain>
    </source>
</reference>
<dbReference type="EMBL" id="JADBEL010000022">
    <property type="protein sequence ID" value="MBE1556156.1"/>
    <property type="molecule type" value="Genomic_DNA"/>
</dbReference>
<dbReference type="InterPro" id="IPR011063">
    <property type="entry name" value="TilS/TtcA_N"/>
</dbReference>
<keyword evidence="11" id="KW-1185">Reference proteome</keyword>
<keyword evidence="10" id="KW-0808">Transferase</keyword>
<dbReference type="GO" id="GO:0032267">
    <property type="term" value="F:tRNA(Ile)-lysidine synthase activity"/>
    <property type="evidence" value="ECO:0007669"/>
    <property type="project" value="UniProtKB-EC"/>
</dbReference>
<comment type="function">
    <text evidence="8">Ligates lysine onto the cytidine present at position 34 of the AUA codon-specific tRNA(Ile) that contains the anticodon CAU, in an ATP-dependent manner. Cytidine is converted to lysidine, thus changing the amino acid specificity of the tRNA from methionine to isoleucine.</text>
</comment>
<dbReference type="SUPFAM" id="SSF82829">
    <property type="entry name" value="MesJ substrate recognition domain-like"/>
    <property type="match status" value="1"/>
</dbReference>
<evidence type="ECO:0000256" key="4">
    <source>
        <dbReference type="ARBA" id="ARBA00022694"/>
    </source>
</evidence>
<dbReference type="GO" id="GO:0005737">
    <property type="term" value="C:cytoplasm"/>
    <property type="evidence" value="ECO:0007669"/>
    <property type="project" value="UniProtKB-SubCell"/>
</dbReference>
<evidence type="ECO:0000313" key="10">
    <source>
        <dbReference type="EMBL" id="MBE1556156.1"/>
    </source>
</evidence>
<dbReference type="EC" id="6.3.4.19" evidence="8"/>
<evidence type="ECO:0000256" key="2">
    <source>
        <dbReference type="ARBA" id="ARBA00022490"/>
    </source>
</evidence>
<feature type="binding site" evidence="8">
    <location>
        <begin position="31"/>
        <end position="36"/>
    </location>
    <ligand>
        <name>ATP</name>
        <dbReference type="ChEBI" id="CHEBI:30616"/>
    </ligand>
</feature>
<evidence type="ECO:0000313" key="11">
    <source>
        <dbReference type="Proteomes" id="UP000658225"/>
    </source>
</evidence>
<dbReference type="Gene3D" id="3.30.465.60">
    <property type="match status" value="1"/>
</dbReference>
<accession>A0A927R4F8</accession>
<dbReference type="Proteomes" id="UP000658225">
    <property type="component" value="Unassembled WGS sequence"/>
</dbReference>
<keyword evidence="10" id="KW-0328">Glycosyltransferase</keyword>
<evidence type="ECO:0000259" key="9">
    <source>
        <dbReference type="SMART" id="SM00977"/>
    </source>
</evidence>
<dbReference type="PANTHER" id="PTHR43033:SF1">
    <property type="entry name" value="TRNA(ILE)-LYSIDINE SYNTHASE-RELATED"/>
    <property type="match status" value="1"/>
</dbReference>
<dbReference type="CDD" id="cd01992">
    <property type="entry name" value="TilS_N"/>
    <property type="match status" value="1"/>
</dbReference>
<comment type="subcellular location">
    <subcellularLocation>
        <location evidence="1 8">Cytoplasm</location>
    </subcellularLocation>
</comment>
<evidence type="ECO:0000256" key="1">
    <source>
        <dbReference type="ARBA" id="ARBA00004496"/>
    </source>
</evidence>
<dbReference type="NCBIfam" id="TIGR02433">
    <property type="entry name" value="lysidine_TilS_C"/>
    <property type="match status" value="1"/>
</dbReference>
<keyword evidence="6 8" id="KW-0067">ATP-binding</keyword>
<dbReference type="AlphaFoldDB" id="A0A927R4F8"/>
<dbReference type="Pfam" id="PF01171">
    <property type="entry name" value="ATP_bind_3"/>
    <property type="match status" value="1"/>
</dbReference>
<evidence type="ECO:0000256" key="6">
    <source>
        <dbReference type="ARBA" id="ARBA00022840"/>
    </source>
</evidence>
<organism evidence="10 11">
    <name type="scientific">Sporosarcina limicola</name>
    <dbReference type="NCBI Taxonomy" id="34101"/>
    <lineage>
        <taxon>Bacteria</taxon>
        <taxon>Bacillati</taxon>
        <taxon>Bacillota</taxon>
        <taxon>Bacilli</taxon>
        <taxon>Bacillales</taxon>
        <taxon>Caryophanaceae</taxon>
        <taxon>Sporosarcina</taxon>
    </lineage>
</organism>
<dbReference type="GO" id="GO:0016757">
    <property type="term" value="F:glycosyltransferase activity"/>
    <property type="evidence" value="ECO:0007669"/>
    <property type="project" value="UniProtKB-KW"/>
</dbReference>
<dbReference type="GO" id="GO:0005524">
    <property type="term" value="F:ATP binding"/>
    <property type="evidence" value="ECO:0007669"/>
    <property type="project" value="UniProtKB-UniRule"/>
</dbReference>
<evidence type="ECO:0000256" key="5">
    <source>
        <dbReference type="ARBA" id="ARBA00022741"/>
    </source>
</evidence>
<dbReference type="HAMAP" id="MF_01161">
    <property type="entry name" value="tRNA_Ile_lys_synt"/>
    <property type="match status" value="1"/>
</dbReference>
<evidence type="ECO:0000256" key="7">
    <source>
        <dbReference type="ARBA" id="ARBA00048539"/>
    </source>
</evidence>
<comment type="similarity">
    <text evidence="8">Belongs to the tRNA(Ile)-lysidine synthase family.</text>
</comment>
<dbReference type="NCBIfam" id="TIGR02432">
    <property type="entry name" value="lysidine_TilS_N"/>
    <property type="match status" value="1"/>
</dbReference>
<dbReference type="Gene3D" id="3.40.50.620">
    <property type="entry name" value="HUPs"/>
    <property type="match status" value="1"/>
</dbReference>
<dbReference type="InterPro" id="IPR014729">
    <property type="entry name" value="Rossmann-like_a/b/a_fold"/>
</dbReference>
<keyword evidence="3 8" id="KW-0436">Ligase</keyword>
<dbReference type="GO" id="GO:0006400">
    <property type="term" value="P:tRNA modification"/>
    <property type="evidence" value="ECO:0007669"/>
    <property type="project" value="UniProtKB-UniRule"/>
</dbReference>
<dbReference type="Pfam" id="PF11734">
    <property type="entry name" value="TilS_C"/>
    <property type="match status" value="1"/>
</dbReference>
<keyword evidence="5 8" id="KW-0547">Nucleotide-binding</keyword>
<name>A0A927R4F8_9BACL</name>
<keyword evidence="4 8" id="KW-0819">tRNA processing</keyword>
<dbReference type="InterPro" id="IPR012796">
    <property type="entry name" value="Lysidine-tRNA-synth_C"/>
</dbReference>
<proteinExistence type="inferred from homology"/>
<evidence type="ECO:0000256" key="3">
    <source>
        <dbReference type="ARBA" id="ARBA00022598"/>
    </source>
</evidence>
<evidence type="ECO:0000256" key="8">
    <source>
        <dbReference type="HAMAP-Rule" id="MF_01161"/>
    </source>
</evidence>
<sequence length="469" mass="52873">MTVDKFGNKIFHFIKEWLLIVPGNRVLVGCSGGVDSVALLHFMASNRGKMGVEVAAVHVDHMLRAEESAADGMLVEDLCKVLDIPFYGGSVPVPAILAKDGGNVQAVCRAGRYAFFSEVMKKNGYGILATAHHAEDQLETVLMQMTKGSQPSGIPVQRKLDGGLVIRPFLPTMKSELQSYVTENDLRFREDPSNDSDAYMRNRFRRHVAPFLLTENPATAINVVKMTGWLQEDEDLLGTLAKGHFERIVKFTKEGLPFIDNYTFFDMHSALQRRVITLLLSYLYDGEHVPVEYNSTLISQLLRHLSSQRGNVSVNLPRGYRFIREYGKLTFVRDTLLQETSICIVLPKGVWTRWGNDMQLYWAEMDDPSIGLFTDIENVMYFDLPDSALPLSIRKRVDGDRILLPGMAHSKRLSRLFIDEKVGQKERDCLPVIITAQGDVCAVPGLRYGEAFSKKKTAENKYIFSVRKL</sequence>
<comment type="domain">
    <text evidence="8">The N-terminal region contains the highly conserved SGGXDS motif, predicted to be a P-loop motif involved in ATP binding.</text>
</comment>
<dbReference type="InterPro" id="IPR012094">
    <property type="entry name" value="tRNA_Ile_lys_synt"/>
</dbReference>
<dbReference type="InterPro" id="IPR012795">
    <property type="entry name" value="tRNA_Ile_lys_synt_N"/>
</dbReference>
<gene>
    <name evidence="8" type="primary">tilS</name>
    <name evidence="10" type="ORF">H4683_003277</name>
</gene>
<comment type="caution">
    <text evidence="10">The sequence shown here is derived from an EMBL/GenBank/DDBJ whole genome shotgun (WGS) entry which is preliminary data.</text>
</comment>
<keyword evidence="2 8" id="KW-0963">Cytoplasm</keyword>
<protein>
    <recommendedName>
        <fullName evidence="8">tRNA(Ile)-lysidine synthase</fullName>
        <ecNumber evidence="8">6.3.4.19</ecNumber>
    </recommendedName>
    <alternativeName>
        <fullName evidence="8">tRNA(Ile)-2-lysyl-cytidine synthase</fullName>
    </alternativeName>
    <alternativeName>
        <fullName evidence="8">tRNA(Ile)-lysidine synthetase</fullName>
    </alternativeName>
</protein>
<dbReference type="SUPFAM" id="SSF56037">
    <property type="entry name" value="PheT/TilS domain"/>
    <property type="match status" value="1"/>
</dbReference>
<dbReference type="RefSeq" id="WP_192599825.1">
    <property type="nucleotide sequence ID" value="NZ_JADBEL010000022.1"/>
</dbReference>